<gene>
    <name evidence="7" type="ORF">M9Y10_023239</name>
</gene>
<dbReference type="EMBL" id="JAPFFF010000003">
    <property type="protein sequence ID" value="KAK8894801.1"/>
    <property type="molecule type" value="Genomic_DNA"/>
</dbReference>
<comment type="subcellular location">
    <subcellularLocation>
        <location evidence="1">Membrane</location>
        <topology evidence="1">Multi-pass membrane protein</topology>
    </subcellularLocation>
</comment>
<keyword evidence="8" id="KW-1185">Reference proteome</keyword>
<keyword evidence="2 5" id="KW-0812">Transmembrane</keyword>
<reference evidence="7 8" key="1">
    <citation type="submission" date="2024-04" db="EMBL/GenBank/DDBJ databases">
        <title>Tritrichomonas musculus Genome.</title>
        <authorList>
            <person name="Alves-Ferreira E."/>
            <person name="Grigg M."/>
            <person name="Lorenzi H."/>
            <person name="Galac M."/>
        </authorList>
    </citation>
    <scope>NUCLEOTIDE SEQUENCE [LARGE SCALE GENOMIC DNA]</scope>
    <source>
        <strain evidence="7 8">EAF2021</strain>
    </source>
</reference>
<feature type="transmembrane region" description="Helical" evidence="5">
    <location>
        <begin position="66"/>
        <end position="86"/>
    </location>
</feature>
<keyword evidence="4 5" id="KW-0472">Membrane</keyword>
<evidence type="ECO:0000313" key="7">
    <source>
        <dbReference type="EMBL" id="KAK8894801.1"/>
    </source>
</evidence>
<dbReference type="InterPro" id="IPR057282">
    <property type="entry name" value="RETREG1-3-like_RHD"/>
</dbReference>
<evidence type="ECO:0000256" key="3">
    <source>
        <dbReference type="ARBA" id="ARBA00022989"/>
    </source>
</evidence>
<accession>A0ABR2KVJ3</accession>
<name>A0ABR2KVJ3_9EUKA</name>
<keyword evidence="3 5" id="KW-1133">Transmembrane helix</keyword>
<feature type="transmembrane region" description="Helical" evidence="5">
    <location>
        <begin position="43"/>
        <end position="60"/>
    </location>
</feature>
<evidence type="ECO:0000313" key="8">
    <source>
        <dbReference type="Proteomes" id="UP001470230"/>
    </source>
</evidence>
<evidence type="ECO:0000256" key="2">
    <source>
        <dbReference type="ARBA" id="ARBA00022692"/>
    </source>
</evidence>
<dbReference type="Pfam" id="PF24456">
    <property type="entry name" value="RHD_RETREG1-3"/>
    <property type="match status" value="1"/>
</dbReference>
<sequence>MTDDVPTGSCPVLRYKPNDFLQVLQPYEEYVFRVEGMLFWRRPIPMGILLAIVELTFIFVRCSHLTFLSVLSMILAFRVIIELLYVKFGSLISEKLFPPINPGTEEESNHIYPLLPICQRSSYLASVVYIKVQNAKTALQDNSNTTAKYIGLAGFVGAFFFFWLAGSFWPTFILVNIVLLAPGIIMHPKVFPYCEPYVHKFASSIGCPYCHPKTE</sequence>
<evidence type="ECO:0000259" key="6">
    <source>
        <dbReference type="Pfam" id="PF24456"/>
    </source>
</evidence>
<organism evidence="7 8">
    <name type="scientific">Tritrichomonas musculus</name>
    <dbReference type="NCBI Taxonomy" id="1915356"/>
    <lineage>
        <taxon>Eukaryota</taxon>
        <taxon>Metamonada</taxon>
        <taxon>Parabasalia</taxon>
        <taxon>Tritrichomonadida</taxon>
        <taxon>Tritrichomonadidae</taxon>
        <taxon>Tritrichomonas</taxon>
    </lineage>
</organism>
<evidence type="ECO:0000256" key="5">
    <source>
        <dbReference type="SAM" id="Phobius"/>
    </source>
</evidence>
<protein>
    <recommendedName>
        <fullName evidence="6">RETREG1-3/ARL6IP-like N-terminal reticulon-homology domain-containing protein</fullName>
    </recommendedName>
</protein>
<proteinExistence type="predicted"/>
<feature type="domain" description="RETREG1-3/ARL6IP-like N-terminal reticulon-homology" evidence="6">
    <location>
        <begin position="26"/>
        <end position="182"/>
    </location>
</feature>
<evidence type="ECO:0000256" key="1">
    <source>
        <dbReference type="ARBA" id="ARBA00004141"/>
    </source>
</evidence>
<evidence type="ECO:0000256" key="4">
    <source>
        <dbReference type="ARBA" id="ARBA00023136"/>
    </source>
</evidence>
<dbReference type="Proteomes" id="UP001470230">
    <property type="component" value="Unassembled WGS sequence"/>
</dbReference>
<comment type="caution">
    <text evidence="7">The sequence shown here is derived from an EMBL/GenBank/DDBJ whole genome shotgun (WGS) entry which is preliminary data.</text>
</comment>